<dbReference type="SUPFAM" id="SSF63867">
    <property type="entry name" value="MoeA C-terminal domain-like"/>
    <property type="match status" value="1"/>
</dbReference>
<evidence type="ECO:0000256" key="6">
    <source>
        <dbReference type="RuleBase" id="RU365090"/>
    </source>
</evidence>
<protein>
    <recommendedName>
        <fullName evidence="6">Molybdopterin molybdenumtransferase</fullName>
        <ecNumber evidence="6">2.10.1.1</ecNumber>
    </recommendedName>
</protein>
<dbReference type="InterPro" id="IPR036135">
    <property type="entry name" value="MoeA_linker/N_sf"/>
</dbReference>
<evidence type="ECO:0000256" key="4">
    <source>
        <dbReference type="ARBA" id="ARBA00023150"/>
    </source>
</evidence>
<dbReference type="Pfam" id="PF03453">
    <property type="entry name" value="MoeA_N"/>
    <property type="match status" value="1"/>
</dbReference>
<dbReference type="SUPFAM" id="SSF53218">
    <property type="entry name" value="Molybdenum cofactor biosynthesis proteins"/>
    <property type="match status" value="1"/>
</dbReference>
<evidence type="ECO:0000256" key="1">
    <source>
        <dbReference type="ARBA" id="ARBA00002901"/>
    </source>
</evidence>
<comment type="caution">
    <text evidence="8">The sequence shown here is derived from an EMBL/GenBank/DDBJ whole genome shotgun (WGS) entry which is preliminary data.</text>
</comment>
<feature type="domain" description="MoaB/Mog" evidence="7">
    <location>
        <begin position="203"/>
        <end position="344"/>
    </location>
</feature>
<dbReference type="Gene3D" id="3.90.105.10">
    <property type="entry name" value="Molybdopterin biosynthesis moea protein, domain 2"/>
    <property type="match status" value="1"/>
</dbReference>
<evidence type="ECO:0000256" key="2">
    <source>
        <dbReference type="ARBA" id="ARBA00005046"/>
    </source>
</evidence>
<dbReference type="PANTHER" id="PTHR10192:SF5">
    <property type="entry name" value="GEPHYRIN"/>
    <property type="match status" value="1"/>
</dbReference>
<dbReference type="SUPFAM" id="SSF63882">
    <property type="entry name" value="MoeA N-terminal region -like"/>
    <property type="match status" value="1"/>
</dbReference>
<gene>
    <name evidence="8" type="ORF">H8L47_02435</name>
</gene>
<proteinExistence type="inferred from homology"/>
<dbReference type="Gene3D" id="2.170.190.11">
    <property type="entry name" value="Molybdopterin biosynthesis moea protein, domain 3"/>
    <property type="match status" value="1"/>
</dbReference>
<keyword evidence="9" id="KW-1185">Reference proteome</keyword>
<evidence type="ECO:0000259" key="7">
    <source>
        <dbReference type="SMART" id="SM00852"/>
    </source>
</evidence>
<dbReference type="Proteomes" id="UP000646911">
    <property type="component" value="Unassembled WGS sequence"/>
</dbReference>
<comment type="catalytic activity">
    <reaction evidence="5">
        <text>adenylyl-molybdopterin + molybdate = Mo-molybdopterin + AMP + H(+)</text>
        <dbReference type="Rhea" id="RHEA:35047"/>
        <dbReference type="ChEBI" id="CHEBI:15378"/>
        <dbReference type="ChEBI" id="CHEBI:36264"/>
        <dbReference type="ChEBI" id="CHEBI:62727"/>
        <dbReference type="ChEBI" id="CHEBI:71302"/>
        <dbReference type="ChEBI" id="CHEBI:456215"/>
        <dbReference type="EC" id="2.10.1.1"/>
    </reaction>
</comment>
<organism evidence="8 9">
    <name type="scientific">Undibacterium umbellatum</name>
    <dbReference type="NCBI Taxonomy" id="2762300"/>
    <lineage>
        <taxon>Bacteria</taxon>
        <taxon>Pseudomonadati</taxon>
        <taxon>Pseudomonadota</taxon>
        <taxon>Betaproteobacteria</taxon>
        <taxon>Burkholderiales</taxon>
        <taxon>Oxalobacteraceae</taxon>
        <taxon>Undibacterium</taxon>
    </lineage>
</organism>
<evidence type="ECO:0000256" key="3">
    <source>
        <dbReference type="ARBA" id="ARBA00010763"/>
    </source>
</evidence>
<dbReference type="InterPro" id="IPR005110">
    <property type="entry name" value="MoeA_linker/N"/>
</dbReference>
<comment type="function">
    <text evidence="1 6">Catalyzes the insertion of molybdate into adenylated molybdopterin with the concomitant release of AMP.</text>
</comment>
<dbReference type="RefSeq" id="WP_186951636.1">
    <property type="nucleotide sequence ID" value="NZ_JACOFX010000001.1"/>
</dbReference>
<dbReference type="InterPro" id="IPR036425">
    <property type="entry name" value="MoaB/Mog-like_dom_sf"/>
</dbReference>
<keyword evidence="6" id="KW-0808">Transferase</keyword>
<dbReference type="Gene3D" id="2.40.340.10">
    <property type="entry name" value="MoeA, C-terminal, domain IV"/>
    <property type="match status" value="1"/>
</dbReference>
<dbReference type="EMBL" id="JACOFX010000001">
    <property type="protein sequence ID" value="MBC3906421.1"/>
    <property type="molecule type" value="Genomic_DNA"/>
</dbReference>
<comment type="similarity">
    <text evidence="3 6">Belongs to the MoeA family.</text>
</comment>
<dbReference type="InterPro" id="IPR036688">
    <property type="entry name" value="MoeA_C_domain_IV_sf"/>
</dbReference>
<keyword evidence="6" id="KW-0500">Molybdenum</keyword>
<dbReference type="NCBIfam" id="TIGR00177">
    <property type="entry name" value="molyb_syn"/>
    <property type="match status" value="1"/>
</dbReference>
<dbReference type="SMART" id="SM00852">
    <property type="entry name" value="MoCF_biosynth"/>
    <property type="match status" value="1"/>
</dbReference>
<dbReference type="PANTHER" id="PTHR10192">
    <property type="entry name" value="MOLYBDOPTERIN BIOSYNTHESIS PROTEIN"/>
    <property type="match status" value="1"/>
</dbReference>
<reference evidence="8 9" key="1">
    <citation type="submission" date="2020-08" db="EMBL/GenBank/DDBJ databases">
        <title>Novel species isolated from subtropical streams in China.</title>
        <authorList>
            <person name="Lu H."/>
        </authorList>
    </citation>
    <scope>NUCLEOTIDE SEQUENCE [LARGE SCALE GENOMIC DNA]</scope>
    <source>
        <strain evidence="8 9">NL8W</strain>
    </source>
</reference>
<keyword evidence="4 6" id="KW-0501">Molybdenum cofactor biosynthesis</keyword>
<keyword evidence="6" id="KW-0460">Magnesium</keyword>
<comment type="pathway">
    <text evidence="2 6">Cofactor biosynthesis; molybdopterin biosynthesis.</text>
</comment>
<dbReference type="EC" id="2.10.1.1" evidence="6"/>
<dbReference type="InterPro" id="IPR038987">
    <property type="entry name" value="MoeA-like"/>
</dbReference>
<dbReference type="CDD" id="cd00887">
    <property type="entry name" value="MoeA"/>
    <property type="match status" value="1"/>
</dbReference>
<dbReference type="InterPro" id="IPR001453">
    <property type="entry name" value="MoaB/Mog_dom"/>
</dbReference>
<dbReference type="NCBIfam" id="NF045515">
    <property type="entry name" value="Glp_gephyrin"/>
    <property type="match status" value="1"/>
</dbReference>
<name>A0ABR6Z518_9BURK</name>
<evidence type="ECO:0000313" key="9">
    <source>
        <dbReference type="Proteomes" id="UP000646911"/>
    </source>
</evidence>
<dbReference type="Pfam" id="PF03454">
    <property type="entry name" value="MoeA_C"/>
    <property type="match status" value="1"/>
</dbReference>
<comment type="cofactor">
    <cofactor evidence="6">
        <name>Mg(2+)</name>
        <dbReference type="ChEBI" id="CHEBI:18420"/>
    </cofactor>
</comment>
<sequence>MNTPPAPARNLHDITGCMTNYDPEDVSVQQAQDIMRKYIQPVCGMEKLTLRQALGRVLAVDITSPIDVPAHDNSAMDGYALRSEDLSGDQELYLDTIGTALAGVAFMGVVKHNQCVRIMTGAVLPEGCDTVVPQEFTSKVSDTQVKLSAGILRAGDNRRLKGEDLAKGRVALQKGKILTPADLGLLASLGIPEVSVQRRLRVAIFSTGDELRSLGEALEAGCVYDSNRYTLYGMLTRLGCDVLDMGVVQDNPDALEAAMRSACENADAIITSGGVSVGDADHTQQMMKRLGDVAFWSIAMRPGRPMAFGKIKSAEKSAYLFGLPGNPVAVMVSFYFFARQALLQLMGGSITTLPLLSAKSNTTIRKRPGRTEYQRGIFALDENGELCVSITGSQGSGILRSMSEANCMIVLNHDQASIAAGDKVNILLFDGLI</sequence>
<dbReference type="Pfam" id="PF00994">
    <property type="entry name" value="MoCF_biosynth"/>
    <property type="match status" value="1"/>
</dbReference>
<evidence type="ECO:0000313" key="8">
    <source>
        <dbReference type="EMBL" id="MBC3906421.1"/>
    </source>
</evidence>
<accession>A0ABR6Z518</accession>
<dbReference type="InterPro" id="IPR005111">
    <property type="entry name" value="MoeA_C_domain_IV"/>
</dbReference>
<evidence type="ECO:0000256" key="5">
    <source>
        <dbReference type="ARBA" id="ARBA00047317"/>
    </source>
</evidence>
<keyword evidence="6" id="KW-0479">Metal-binding</keyword>
<dbReference type="Gene3D" id="3.40.980.10">
    <property type="entry name" value="MoaB/Mog-like domain"/>
    <property type="match status" value="1"/>
</dbReference>